<keyword evidence="2" id="KW-1015">Disulfide bond</keyword>
<dbReference type="InterPro" id="IPR006558">
    <property type="entry name" value="LamG-like"/>
</dbReference>
<dbReference type="STRING" id="403935.SAMN05216481_102268"/>
<feature type="domain" description="LamG-like jellyroll fold" evidence="4">
    <location>
        <begin position="784"/>
        <end position="920"/>
    </location>
</feature>
<proteinExistence type="predicted"/>
<gene>
    <name evidence="5" type="ORF">SAMN05216481_102268</name>
</gene>
<evidence type="ECO:0000256" key="1">
    <source>
        <dbReference type="ARBA" id="ARBA00022729"/>
    </source>
</evidence>
<name>A0A1H9BAN0_9ACTN</name>
<evidence type="ECO:0000256" key="3">
    <source>
        <dbReference type="SAM" id="MobiDB-lite"/>
    </source>
</evidence>
<dbReference type="InterPro" id="IPR042837">
    <property type="entry name" value="PTX3"/>
</dbReference>
<dbReference type="GO" id="GO:0030246">
    <property type="term" value="F:carbohydrate binding"/>
    <property type="evidence" value="ECO:0007669"/>
    <property type="project" value="UniProtKB-KW"/>
</dbReference>
<keyword evidence="6" id="KW-1185">Reference proteome</keyword>
<feature type="region of interest" description="Disordered" evidence="3">
    <location>
        <begin position="491"/>
        <end position="515"/>
    </location>
</feature>
<dbReference type="EMBL" id="FOET01000002">
    <property type="protein sequence ID" value="SEP85751.1"/>
    <property type="molecule type" value="Genomic_DNA"/>
</dbReference>
<keyword evidence="5" id="KW-0430">Lectin</keyword>
<sequence length="1176" mass="124857">MLVLTGVSAEAAAADGGEHTEVAEPASSTPADEAARGKAFWEDDGPPPATEEEKASREAVASGKRVEVATLTTPNSQVFANSDGTFTVETATSPERVRQDGEWVAVDTTLVERQGGNLAPRAAGDIELSRGGADEPLARLSAEGKEYAISSPWELPEPVTQGSTAVYPSVLPDVDLAVQVHPDGFTYHLVLHSAEAASHPDLRAVEFPVETRGLSARPSDTGATTFVDTGGHAVVTSGSALMWDSAPSPGSAQSAAARLTGNDAEVSVHSLTAGPGARTAVMDTTVTDDALSIMPDQGFLADESTVFPVVLDPPAVKASLTGWTALWSDSPGTSFWKTKHALGVGYDVYVDNKKVRSLFQFDTRSVAGKKILGATFTAYEIWSANCTKKNVELWRTSTISSSTTWSKPPSWSSKVDTVSAAKGHSSSCPDGDVEFDATAAVAYTAKTKSTTTTLGLRADESDPIAWKQFMSPLDDRATSTRKPRLSITYVTPPNSKPSSVKMSDPNVSCSASSSPAVIRDATPRLTATPVSSDGSKAVLRPNFDLYKGSSTTPTRLYPSTWTASGTAGTAVTATLEQSTMYKFRARAQYKYTYGGSTGYLYGPWSSYCYFKVDTQGPPAPTVASEEYPECTGTTCEADPESGSVGMTGTFRITAGASDVRRYDWWLNGTKLGSKTFSTNTSAHSVAVTPDKRLTNTLRVQTFDAAGNAGTTKDYLFKVARAAGPVATWKFDEGSGLAAANAEDGGHDLALSASSWTEHARLGAGLKTGDGVYATTQGPVVDTTGSFAVSAWVRLTDRQQTVLMQQQGTNIGAFALYYSSSPDRWVFNRHATDEVSADTTVVRATSQRPPVLGAWTHLMGVYDRQAQKIRLYVNGQLDAETAFTTPWAAGGALEIGRWVGNPRLHADVDHVQVWNRVVFPDELWGVANMENPQTGSPEAALLAHWALDEDSGTVGADSSGRANSLNLQPGAVFTATDDPAHGNVMELDTTLLGRATSPVALDDSGSFTVAGWVNLAAQSKLENTAVAHSPSVFSHPGTQRNSFRLWYRQEAGVTVGDWNFGLFGTDVLGGPNYTAKSDEVNSPGGWMHVVGVYDSVNRSAKLYVTGQRQGDEEGAFVEETFQPTGPLVVGGARRHDTGEWGNPLPGQLDDLRVYAGVLSESEITRLATVDEPPVPIE</sequence>
<dbReference type="Gene3D" id="2.60.120.200">
    <property type="match status" value="2"/>
</dbReference>
<dbReference type="InterPro" id="IPR013320">
    <property type="entry name" value="ConA-like_dom_sf"/>
</dbReference>
<accession>A0A1H9BAN0</accession>
<reference evidence="5 6" key="1">
    <citation type="submission" date="2016-10" db="EMBL/GenBank/DDBJ databases">
        <authorList>
            <person name="de Groot N.N."/>
        </authorList>
    </citation>
    <scope>NUCLEOTIDE SEQUENCE [LARGE SCALE GENOMIC DNA]</scope>
    <source>
        <strain evidence="5 6">CGMCC 4.3519</strain>
    </source>
</reference>
<protein>
    <submittedName>
        <fullName evidence="5">Concanavalin A-like lectin/glucanases superfamily protein</fullName>
    </submittedName>
</protein>
<keyword evidence="1" id="KW-0732">Signal</keyword>
<dbReference type="PANTHER" id="PTHR46943:SF1">
    <property type="entry name" value="PENTRAXIN-RELATED PROTEIN PTX3"/>
    <property type="match status" value="1"/>
</dbReference>
<evidence type="ECO:0000313" key="6">
    <source>
        <dbReference type="Proteomes" id="UP000199055"/>
    </source>
</evidence>
<evidence type="ECO:0000259" key="4">
    <source>
        <dbReference type="SMART" id="SM00560"/>
    </source>
</evidence>
<dbReference type="SUPFAM" id="SSF49899">
    <property type="entry name" value="Concanavalin A-like lectins/glucanases"/>
    <property type="match status" value="2"/>
</dbReference>
<feature type="domain" description="LamG-like jellyroll fold" evidence="4">
    <location>
        <begin position="1004"/>
        <end position="1160"/>
    </location>
</feature>
<feature type="region of interest" description="Disordered" evidence="3">
    <location>
        <begin position="1"/>
        <end position="62"/>
    </location>
</feature>
<evidence type="ECO:0000256" key="2">
    <source>
        <dbReference type="ARBA" id="ARBA00023157"/>
    </source>
</evidence>
<dbReference type="Proteomes" id="UP000199055">
    <property type="component" value="Unassembled WGS sequence"/>
</dbReference>
<dbReference type="AlphaFoldDB" id="A0A1H9BAN0"/>
<evidence type="ECO:0000313" key="5">
    <source>
        <dbReference type="EMBL" id="SEP85751.1"/>
    </source>
</evidence>
<dbReference type="Pfam" id="PF13385">
    <property type="entry name" value="Laminin_G_3"/>
    <property type="match status" value="2"/>
</dbReference>
<dbReference type="SMART" id="SM00560">
    <property type="entry name" value="LamGL"/>
    <property type="match status" value="2"/>
</dbReference>
<dbReference type="GO" id="GO:0006955">
    <property type="term" value="P:immune response"/>
    <property type="evidence" value="ECO:0007669"/>
    <property type="project" value="InterPro"/>
</dbReference>
<organism evidence="5 6">
    <name type="scientific">Streptomyces radiopugnans</name>
    <dbReference type="NCBI Taxonomy" id="403935"/>
    <lineage>
        <taxon>Bacteria</taxon>
        <taxon>Bacillati</taxon>
        <taxon>Actinomycetota</taxon>
        <taxon>Actinomycetes</taxon>
        <taxon>Kitasatosporales</taxon>
        <taxon>Streptomycetaceae</taxon>
        <taxon>Streptomyces</taxon>
    </lineage>
</organism>
<dbReference type="PANTHER" id="PTHR46943">
    <property type="entry name" value="PENTRAXIN-RELATED PROTEIN PTX3"/>
    <property type="match status" value="1"/>
</dbReference>